<dbReference type="PANTHER" id="PTHR36933">
    <property type="entry name" value="SLL0788 PROTEIN"/>
    <property type="match status" value="1"/>
</dbReference>
<evidence type="ECO:0000256" key="1">
    <source>
        <dbReference type="SAM" id="Phobius"/>
    </source>
</evidence>
<evidence type="ECO:0000259" key="2">
    <source>
        <dbReference type="Pfam" id="PF03713"/>
    </source>
</evidence>
<protein>
    <recommendedName>
        <fullName evidence="2">DUF305 domain-containing protein</fullName>
    </recommendedName>
</protein>
<feature type="transmembrane region" description="Helical" evidence="1">
    <location>
        <begin position="18"/>
        <end position="35"/>
    </location>
</feature>
<dbReference type="InterPro" id="IPR012347">
    <property type="entry name" value="Ferritin-like"/>
</dbReference>
<comment type="caution">
    <text evidence="3">The sequence shown here is derived from an EMBL/GenBank/DDBJ whole genome shotgun (WGS) entry which is preliminary data.</text>
</comment>
<dbReference type="InterPro" id="IPR005183">
    <property type="entry name" value="DUF305_CopM-like"/>
</dbReference>
<name>A0A512RS64_9BACT</name>
<keyword evidence="1" id="KW-1133">Transmembrane helix</keyword>
<dbReference type="EMBL" id="BKAU01000007">
    <property type="protein sequence ID" value="GEP98536.1"/>
    <property type="molecule type" value="Genomic_DNA"/>
</dbReference>
<keyword evidence="1" id="KW-0472">Membrane</keyword>
<feature type="transmembrane region" description="Helical" evidence="1">
    <location>
        <begin position="47"/>
        <end position="64"/>
    </location>
</feature>
<dbReference type="AlphaFoldDB" id="A0A512RS64"/>
<proteinExistence type="predicted"/>
<reference evidence="3 4" key="1">
    <citation type="submission" date="2019-07" db="EMBL/GenBank/DDBJ databases">
        <title>Whole genome shotgun sequence of Chitinophaga cymbidii NBRC 109752.</title>
        <authorList>
            <person name="Hosoyama A."/>
            <person name="Uohara A."/>
            <person name="Ohji S."/>
            <person name="Ichikawa N."/>
        </authorList>
    </citation>
    <scope>NUCLEOTIDE SEQUENCE [LARGE SCALE GENOMIC DNA]</scope>
    <source>
        <strain evidence="3 4">NBRC 109752</strain>
    </source>
</reference>
<sequence>MYAMVDTFSNVIPNVNQFYMAGLMTSPMLIIELIIMRSMYMNKKLNVLLMATGSLTLVIFFLLIRQQAAVSDRQFLRSMIPHHAAAILMAKEAAVTDPEIQELCRNIITSQQAEIDQMKAKLKELKRERAR</sequence>
<accession>A0A512RS64</accession>
<keyword evidence="1" id="KW-0812">Transmembrane</keyword>
<evidence type="ECO:0000313" key="4">
    <source>
        <dbReference type="Proteomes" id="UP000321436"/>
    </source>
</evidence>
<dbReference type="Pfam" id="PF03713">
    <property type="entry name" value="DUF305"/>
    <property type="match status" value="1"/>
</dbReference>
<dbReference type="Gene3D" id="1.20.1260.10">
    <property type="match status" value="1"/>
</dbReference>
<gene>
    <name evidence="3" type="ORF">CCY01nite_47960</name>
</gene>
<feature type="domain" description="DUF305" evidence="2">
    <location>
        <begin position="37"/>
        <end position="120"/>
    </location>
</feature>
<dbReference type="PANTHER" id="PTHR36933:SF1">
    <property type="entry name" value="SLL0788 PROTEIN"/>
    <property type="match status" value="1"/>
</dbReference>
<keyword evidence="4" id="KW-1185">Reference proteome</keyword>
<organism evidence="3 4">
    <name type="scientific">Chitinophaga cymbidii</name>
    <dbReference type="NCBI Taxonomy" id="1096750"/>
    <lineage>
        <taxon>Bacteria</taxon>
        <taxon>Pseudomonadati</taxon>
        <taxon>Bacteroidota</taxon>
        <taxon>Chitinophagia</taxon>
        <taxon>Chitinophagales</taxon>
        <taxon>Chitinophagaceae</taxon>
        <taxon>Chitinophaga</taxon>
    </lineage>
</organism>
<dbReference type="Proteomes" id="UP000321436">
    <property type="component" value="Unassembled WGS sequence"/>
</dbReference>
<evidence type="ECO:0000313" key="3">
    <source>
        <dbReference type="EMBL" id="GEP98536.1"/>
    </source>
</evidence>